<comment type="caution">
    <text evidence="1">The sequence shown here is derived from an EMBL/GenBank/DDBJ whole genome shotgun (WGS) entry which is preliminary data.</text>
</comment>
<evidence type="ECO:0000313" key="2">
    <source>
        <dbReference type="Proteomes" id="UP000481861"/>
    </source>
</evidence>
<proteinExistence type="predicted"/>
<gene>
    <name evidence="1" type="ORF">BDV95DRAFT_569358</name>
</gene>
<accession>A0A7C8MFS4</accession>
<evidence type="ECO:0000313" key="1">
    <source>
        <dbReference type="EMBL" id="KAF2872242.1"/>
    </source>
</evidence>
<reference evidence="1 2" key="1">
    <citation type="submission" date="2020-01" db="EMBL/GenBank/DDBJ databases">
        <authorList>
            <consortium name="DOE Joint Genome Institute"/>
            <person name="Haridas S."/>
            <person name="Albert R."/>
            <person name="Binder M."/>
            <person name="Bloem J."/>
            <person name="Labutti K."/>
            <person name="Salamov A."/>
            <person name="Andreopoulos B."/>
            <person name="Baker S.E."/>
            <person name="Barry K."/>
            <person name="Bills G."/>
            <person name="Bluhm B.H."/>
            <person name="Cannon C."/>
            <person name="Castanera R."/>
            <person name="Culley D.E."/>
            <person name="Daum C."/>
            <person name="Ezra D."/>
            <person name="Gonzalez J.B."/>
            <person name="Henrissat B."/>
            <person name="Kuo A."/>
            <person name="Liang C."/>
            <person name="Lipzen A."/>
            <person name="Lutzoni F."/>
            <person name="Magnuson J."/>
            <person name="Mondo S."/>
            <person name="Nolan M."/>
            <person name="Ohm R."/>
            <person name="Pangilinan J."/>
            <person name="Park H.-J.H."/>
            <person name="Ramirez L."/>
            <person name="Alfaro M."/>
            <person name="Sun H."/>
            <person name="Tritt A."/>
            <person name="Yoshinaga Y."/>
            <person name="Zwiers L.-H.L."/>
            <person name="Turgeon B.G."/>
            <person name="Goodwin S.B."/>
            <person name="Spatafora J.W."/>
            <person name="Crous P.W."/>
            <person name="Grigoriev I.V."/>
        </authorList>
    </citation>
    <scope>NUCLEOTIDE SEQUENCE [LARGE SCALE GENOMIC DNA]</scope>
    <source>
        <strain evidence="1 2">CBS 611.86</strain>
    </source>
</reference>
<dbReference type="Proteomes" id="UP000481861">
    <property type="component" value="Unassembled WGS sequence"/>
</dbReference>
<protein>
    <submittedName>
        <fullName evidence="1">Uncharacterized protein</fullName>
    </submittedName>
</protein>
<dbReference type="AlphaFoldDB" id="A0A7C8MFS4"/>
<keyword evidence="2" id="KW-1185">Reference proteome</keyword>
<organism evidence="1 2">
    <name type="scientific">Massariosphaeria phaeospora</name>
    <dbReference type="NCBI Taxonomy" id="100035"/>
    <lineage>
        <taxon>Eukaryota</taxon>
        <taxon>Fungi</taxon>
        <taxon>Dikarya</taxon>
        <taxon>Ascomycota</taxon>
        <taxon>Pezizomycotina</taxon>
        <taxon>Dothideomycetes</taxon>
        <taxon>Pleosporomycetidae</taxon>
        <taxon>Pleosporales</taxon>
        <taxon>Pleosporales incertae sedis</taxon>
        <taxon>Massariosphaeria</taxon>
    </lineage>
</organism>
<name>A0A7C8MFS4_9PLEO</name>
<sequence>MNSTVREYLTFRFAVPSAFLCQKMKNIDFFHSSYFVDVARESAFYPAARSLMTARWPHRRGTSCQRTVELKTTPLLHRRSGSRGWRARGGKWASRNRCRGC</sequence>
<dbReference type="EMBL" id="JAADJZ010000009">
    <property type="protein sequence ID" value="KAF2872242.1"/>
    <property type="molecule type" value="Genomic_DNA"/>
</dbReference>